<dbReference type="Gene3D" id="1.10.8.60">
    <property type="match status" value="2"/>
</dbReference>
<reference evidence="4" key="1">
    <citation type="submission" date="2022-07" db="EMBL/GenBank/DDBJ databases">
        <title>Phylogenomic reconstructions and comparative analyses of Kickxellomycotina fungi.</title>
        <authorList>
            <person name="Reynolds N.K."/>
            <person name="Stajich J.E."/>
            <person name="Barry K."/>
            <person name="Grigoriev I.V."/>
            <person name="Crous P."/>
            <person name="Smith M.E."/>
        </authorList>
    </citation>
    <scope>NUCLEOTIDE SEQUENCE</scope>
    <source>
        <strain evidence="4">RSA 567</strain>
    </source>
</reference>
<organism evidence="4 5">
    <name type="scientific">Dimargaris verticillata</name>
    <dbReference type="NCBI Taxonomy" id="2761393"/>
    <lineage>
        <taxon>Eukaryota</taxon>
        <taxon>Fungi</taxon>
        <taxon>Fungi incertae sedis</taxon>
        <taxon>Zoopagomycota</taxon>
        <taxon>Kickxellomycotina</taxon>
        <taxon>Dimargaritomycetes</taxon>
        <taxon>Dimargaritales</taxon>
        <taxon>Dimargaritaceae</taxon>
        <taxon>Dimargaris</taxon>
    </lineage>
</organism>
<dbReference type="InterPro" id="IPR027417">
    <property type="entry name" value="P-loop_NTPase"/>
</dbReference>
<name>A0A9W8B9S9_9FUNG</name>
<protein>
    <recommendedName>
        <fullName evidence="3">AAA+ ATPase domain-containing protein</fullName>
    </recommendedName>
</protein>
<dbReference type="SUPFAM" id="SSF52540">
    <property type="entry name" value="P-loop containing nucleoside triphosphate hydrolases"/>
    <property type="match status" value="2"/>
</dbReference>
<comment type="caution">
    <text evidence="4">The sequence shown here is derived from an EMBL/GenBank/DDBJ whole genome shotgun (WGS) entry which is preliminary data.</text>
</comment>
<evidence type="ECO:0000256" key="1">
    <source>
        <dbReference type="ARBA" id="ARBA00022741"/>
    </source>
</evidence>
<dbReference type="InterPro" id="IPR003959">
    <property type="entry name" value="ATPase_AAA_core"/>
</dbReference>
<keyword evidence="5" id="KW-1185">Reference proteome</keyword>
<dbReference type="OrthoDB" id="5421at2759"/>
<evidence type="ECO:0000256" key="2">
    <source>
        <dbReference type="ARBA" id="ARBA00022840"/>
    </source>
</evidence>
<gene>
    <name evidence="4" type="ORF">H4R34_001509</name>
</gene>
<dbReference type="PANTHER" id="PTHR23077">
    <property type="entry name" value="AAA-FAMILY ATPASE"/>
    <property type="match status" value="1"/>
</dbReference>
<dbReference type="SMART" id="SM00382">
    <property type="entry name" value="AAA"/>
    <property type="match status" value="2"/>
</dbReference>
<evidence type="ECO:0000259" key="3">
    <source>
        <dbReference type="SMART" id="SM00382"/>
    </source>
</evidence>
<accession>A0A9W8B9S9</accession>
<dbReference type="InterPro" id="IPR050168">
    <property type="entry name" value="AAA_ATPase_domain"/>
</dbReference>
<sequence length="718" mass="77418">MVPDSKLDAVDPFQIQLTPMISRPATEGEANAVRAGHANSSHLLTTFDPSTLPRASQVTVSIALTWTAQDQMDQWGVVFNDTSLTKQRHIITAALNGLVADVGCTVQCGQPNRGVEIAVLASDVTGSAFSVFLGTSVTIVPPNLPTLGLHDTFSSGSPALRNTPEPPLALLPGLEQAHASLRDMLLAPLRYPQLFTHMNIDCPKGVLLHGPPGVGKTWLVSQVARECQATLRVVQGPDIIGAYLGESEANLRRVFQAAQESIQQHPDQPCVLFIDEIDAIAPSRADTQAHTARVIGQLLTLMDGLESRGRLVIIAATNRPNALDPALRRPGRFDREVAVDVPNATTRQSILQFHTRALPLASGLDLAYLASITHGYVGADLAALCREAAKVLIMRQAHPTGPSSMEAIPALTLYDFQRAMRQVGPSLQRGLALDITPVTWDDVGGLAEVKVKLKQAVEWPQQYPDTFARLGLMPPTGILLYGPPGCSKTTLARVIANQMQSSFFSLSGAALYSPLVGDSERILRDLFRRARASAPSVIFFDEIDAMVGKRQLTSQQQGSAGAQGNGSVQERILTMLLNEMDGVESARSVLVVGATNRPDMLDAALLRPGRFDRLVYVPPPDATARCQILQIHTRATPLASSVDLTNLAQRTDRFSGADLANLCREAALICLRAHRVPAPVESAHFDQALAVVQPSISQASLTWYQRFGQNQAKQSLAR</sequence>
<evidence type="ECO:0000313" key="4">
    <source>
        <dbReference type="EMBL" id="KAJ1983053.1"/>
    </source>
</evidence>
<dbReference type="EMBL" id="JANBQB010000072">
    <property type="protein sequence ID" value="KAJ1983053.1"/>
    <property type="molecule type" value="Genomic_DNA"/>
</dbReference>
<dbReference type="CDD" id="cd19511">
    <property type="entry name" value="RecA-like_CDC48_r2-like"/>
    <property type="match status" value="1"/>
</dbReference>
<keyword evidence="2" id="KW-0067">ATP-binding</keyword>
<dbReference type="Pfam" id="PF00004">
    <property type="entry name" value="AAA"/>
    <property type="match status" value="2"/>
</dbReference>
<proteinExistence type="predicted"/>
<keyword evidence="1" id="KW-0547">Nucleotide-binding</keyword>
<evidence type="ECO:0000313" key="5">
    <source>
        <dbReference type="Proteomes" id="UP001151582"/>
    </source>
</evidence>
<dbReference type="Pfam" id="PF17862">
    <property type="entry name" value="AAA_lid_3"/>
    <property type="match status" value="2"/>
</dbReference>
<feature type="domain" description="AAA+ ATPase" evidence="3">
    <location>
        <begin position="474"/>
        <end position="621"/>
    </location>
</feature>
<dbReference type="GO" id="GO:0005524">
    <property type="term" value="F:ATP binding"/>
    <property type="evidence" value="ECO:0007669"/>
    <property type="project" value="UniProtKB-KW"/>
</dbReference>
<feature type="domain" description="AAA+ ATPase" evidence="3">
    <location>
        <begin position="202"/>
        <end position="343"/>
    </location>
</feature>
<dbReference type="InterPro" id="IPR041569">
    <property type="entry name" value="AAA_lid_3"/>
</dbReference>
<dbReference type="GO" id="GO:0016887">
    <property type="term" value="F:ATP hydrolysis activity"/>
    <property type="evidence" value="ECO:0007669"/>
    <property type="project" value="InterPro"/>
</dbReference>
<dbReference type="PROSITE" id="PS00674">
    <property type="entry name" value="AAA"/>
    <property type="match status" value="2"/>
</dbReference>
<dbReference type="InterPro" id="IPR003960">
    <property type="entry name" value="ATPase_AAA_CS"/>
</dbReference>
<dbReference type="Gene3D" id="3.40.50.300">
    <property type="entry name" value="P-loop containing nucleotide triphosphate hydrolases"/>
    <property type="match status" value="2"/>
</dbReference>
<dbReference type="FunFam" id="3.40.50.300:FF:001440">
    <property type="entry name" value="ATPase, AAA family protein"/>
    <property type="match status" value="1"/>
</dbReference>
<dbReference type="AlphaFoldDB" id="A0A9W8B9S9"/>
<dbReference type="FunFam" id="3.40.50.300:FF:000061">
    <property type="entry name" value="ATPase family, AAA domain-containing 2"/>
    <property type="match status" value="1"/>
</dbReference>
<dbReference type="FunFam" id="1.10.8.60:FF:000038">
    <property type="entry name" value="spermatogenesis-associated protein 5-like protein 1"/>
    <property type="match status" value="1"/>
</dbReference>
<dbReference type="InterPro" id="IPR003593">
    <property type="entry name" value="AAA+_ATPase"/>
</dbReference>
<dbReference type="PANTHER" id="PTHR23077:SF117">
    <property type="entry name" value="AAA+ ATPASE DOMAIN-CONTAINING PROTEIN"/>
    <property type="match status" value="1"/>
</dbReference>
<dbReference type="Proteomes" id="UP001151582">
    <property type="component" value="Unassembled WGS sequence"/>
</dbReference>